<reference evidence="2 3" key="1">
    <citation type="submission" date="2006-10" db="EMBL/GenBank/DDBJ databases">
        <title>Complete sequence of Syntrophobacter fumaroxidans MPOB.</title>
        <authorList>
            <consortium name="US DOE Joint Genome Institute"/>
            <person name="Copeland A."/>
            <person name="Lucas S."/>
            <person name="Lapidus A."/>
            <person name="Barry K."/>
            <person name="Detter J.C."/>
            <person name="Glavina del Rio T."/>
            <person name="Hammon N."/>
            <person name="Israni S."/>
            <person name="Pitluck S."/>
            <person name="Goltsman E.G."/>
            <person name="Martinez M."/>
            <person name="Schmutz J."/>
            <person name="Larimer F."/>
            <person name="Land M."/>
            <person name="Hauser L."/>
            <person name="Kyrpides N."/>
            <person name="Kim E."/>
            <person name="Boone D.R."/>
            <person name="Brockman F."/>
            <person name="Culley D."/>
            <person name="Ferry J."/>
            <person name="Gunsalus R."/>
            <person name="McInerney M.J."/>
            <person name="Morrison M."/>
            <person name="Plugge C."/>
            <person name="Rohlin L."/>
            <person name="Scholten J."/>
            <person name="Sieber J."/>
            <person name="Stams A.J.M."/>
            <person name="Worm P."/>
            <person name="Henstra A.M."/>
            <person name="Richardson P."/>
        </authorList>
    </citation>
    <scope>NUCLEOTIDE SEQUENCE [LARGE SCALE GENOMIC DNA]</scope>
    <source>
        <strain evidence="3">DSM 10017 / MPOB</strain>
    </source>
</reference>
<dbReference type="InterPro" id="IPR003741">
    <property type="entry name" value="LUD_dom"/>
</dbReference>
<dbReference type="AlphaFoldDB" id="A0LED2"/>
<feature type="domain" description="LUD" evidence="1">
    <location>
        <begin position="16"/>
        <end position="133"/>
    </location>
</feature>
<proteinExistence type="predicted"/>
<dbReference type="HOGENOM" id="CLU_1814857_0_0_7"/>
<dbReference type="eggNOG" id="COG1556">
    <property type="taxonomic scope" value="Bacteria"/>
</dbReference>
<dbReference type="Pfam" id="PF02589">
    <property type="entry name" value="LUD_dom"/>
    <property type="match status" value="1"/>
</dbReference>
<sequence length="142" mass="15295">MFTAGLCAPGLEGMPAEESLEHIRKNVVESCIGVTAADYCVADTATLVMKTRPGQPRMLSLVPSVHIAVITLDQILADLRELYAFLRWEAREREDEGLTNCLTMVTGPSKTADIELSMVHGAHGPRELHIVVIIGPAASTAN</sequence>
<dbReference type="EMBL" id="CP000478">
    <property type="protein sequence ID" value="ABK15784.1"/>
    <property type="molecule type" value="Genomic_DNA"/>
</dbReference>
<evidence type="ECO:0000313" key="2">
    <source>
        <dbReference type="EMBL" id="ABK15784.1"/>
    </source>
</evidence>
<evidence type="ECO:0000259" key="1">
    <source>
        <dbReference type="Pfam" id="PF02589"/>
    </source>
</evidence>
<protein>
    <recommendedName>
        <fullName evidence="1">LUD domain-containing protein</fullName>
    </recommendedName>
</protein>
<name>A0LED2_SYNFM</name>
<dbReference type="PANTHER" id="PTHR43682:SF1">
    <property type="entry name" value="LACTATE UTILIZATION PROTEIN C"/>
    <property type="match status" value="1"/>
</dbReference>
<dbReference type="SUPFAM" id="SSF100950">
    <property type="entry name" value="NagB/RpiA/CoA transferase-like"/>
    <property type="match status" value="1"/>
</dbReference>
<evidence type="ECO:0000313" key="3">
    <source>
        <dbReference type="Proteomes" id="UP000001784"/>
    </source>
</evidence>
<dbReference type="Gene3D" id="3.40.50.10420">
    <property type="entry name" value="NagB/RpiA/CoA transferase-like"/>
    <property type="match status" value="1"/>
</dbReference>
<dbReference type="InterPro" id="IPR037171">
    <property type="entry name" value="NagB/RpiA_transferase-like"/>
</dbReference>
<dbReference type="PANTHER" id="PTHR43682">
    <property type="entry name" value="LACTATE UTILIZATION PROTEIN C"/>
    <property type="match status" value="1"/>
</dbReference>
<dbReference type="KEGG" id="sfu:Sfum_0081"/>
<dbReference type="InterPro" id="IPR024185">
    <property type="entry name" value="FTHF_cligase-like_sf"/>
</dbReference>
<gene>
    <name evidence="2" type="ordered locus">Sfum_0081</name>
</gene>
<dbReference type="Proteomes" id="UP000001784">
    <property type="component" value="Chromosome"/>
</dbReference>
<organism evidence="2 3">
    <name type="scientific">Syntrophobacter fumaroxidans (strain DSM 10017 / MPOB)</name>
    <dbReference type="NCBI Taxonomy" id="335543"/>
    <lineage>
        <taxon>Bacteria</taxon>
        <taxon>Pseudomonadati</taxon>
        <taxon>Thermodesulfobacteriota</taxon>
        <taxon>Syntrophobacteria</taxon>
        <taxon>Syntrophobacterales</taxon>
        <taxon>Syntrophobacteraceae</taxon>
        <taxon>Syntrophobacter</taxon>
    </lineage>
</organism>
<dbReference type="STRING" id="335543.Sfum_0081"/>
<keyword evidence="3" id="KW-1185">Reference proteome</keyword>
<accession>A0LED2</accession>
<dbReference type="InParanoid" id="A0LED2"/>